<organism evidence="1 2">
    <name type="scientific">Oscillibacter hominis</name>
    <dbReference type="NCBI Taxonomy" id="2763056"/>
    <lineage>
        <taxon>Bacteria</taxon>
        <taxon>Bacillati</taxon>
        <taxon>Bacillota</taxon>
        <taxon>Clostridia</taxon>
        <taxon>Eubacteriales</taxon>
        <taxon>Oscillospiraceae</taxon>
        <taxon>Oscillibacter</taxon>
    </lineage>
</organism>
<reference evidence="1 2" key="1">
    <citation type="submission" date="2020-08" db="EMBL/GenBank/DDBJ databases">
        <authorList>
            <person name="Liu C."/>
            <person name="Sun Q."/>
        </authorList>
    </citation>
    <scope>NUCLEOTIDE SEQUENCE [LARGE SCALE GENOMIC DNA]</scope>
    <source>
        <strain evidence="1 2">NSJ-62</strain>
    </source>
</reference>
<accession>A0A7G9B2C7</accession>
<proteinExistence type="predicted"/>
<evidence type="ECO:0000313" key="1">
    <source>
        <dbReference type="EMBL" id="QNL43708.1"/>
    </source>
</evidence>
<name>A0A7G9B2C7_9FIRM</name>
<protein>
    <submittedName>
        <fullName evidence="1">Uncharacterized protein</fullName>
    </submittedName>
</protein>
<dbReference type="AlphaFoldDB" id="A0A7G9B2C7"/>
<sequence length="127" mass="13122">MWLSRQLRSAQGTAGLPAADLGVTTICGESAGVLARGEVRNLPVMGPGGFAWKPDNGAAALLIRGGTGAEECCVAGVEDPEGKNLEPGELLIHSNGASIRLNNNGEIHLSGRLYINGEEYQAPVIGE</sequence>
<dbReference type="EMBL" id="CP060490">
    <property type="protein sequence ID" value="QNL43708.1"/>
    <property type="molecule type" value="Genomic_DNA"/>
</dbReference>
<keyword evidence="2" id="KW-1185">Reference proteome</keyword>
<dbReference type="KEGG" id="ohi:H8790_09535"/>
<dbReference type="RefSeq" id="WP_187332299.1">
    <property type="nucleotide sequence ID" value="NZ_CP060490.1"/>
</dbReference>
<dbReference type="Proteomes" id="UP000515960">
    <property type="component" value="Chromosome"/>
</dbReference>
<gene>
    <name evidence="1" type="ORF">H8790_09535</name>
</gene>
<evidence type="ECO:0000313" key="2">
    <source>
        <dbReference type="Proteomes" id="UP000515960"/>
    </source>
</evidence>